<proteinExistence type="predicted"/>
<evidence type="ECO:0000313" key="3">
    <source>
        <dbReference type="Proteomes" id="UP000741013"/>
    </source>
</evidence>
<evidence type="ECO:0000313" key="2">
    <source>
        <dbReference type="EMBL" id="MBP2183574.1"/>
    </source>
</evidence>
<evidence type="ECO:0000256" key="1">
    <source>
        <dbReference type="SAM" id="MobiDB-lite"/>
    </source>
</evidence>
<feature type="region of interest" description="Disordered" evidence="1">
    <location>
        <begin position="1"/>
        <end position="24"/>
    </location>
</feature>
<comment type="caution">
    <text evidence="2">The sequence shown here is derived from an EMBL/GenBank/DDBJ whole genome shotgun (WGS) entry which is preliminary data.</text>
</comment>
<reference evidence="2 3" key="1">
    <citation type="submission" date="2021-03" db="EMBL/GenBank/DDBJ databases">
        <title>Sequencing the genomes of 1000 actinobacteria strains.</title>
        <authorList>
            <person name="Klenk H.-P."/>
        </authorList>
    </citation>
    <scope>NUCLEOTIDE SEQUENCE [LARGE SCALE GENOMIC DNA]</scope>
    <source>
        <strain evidence="2 3">DSM 45510</strain>
    </source>
</reference>
<gene>
    <name evidence="2" type="ORF">JOM49_005100</name>
</gene>
<protein>
    <submittedName>
        <fullName evidence="2">Uncharacterized protein</fullName>
    </submittedName>
</protein>
<name>A0ABS4PVX2_9PSEU</name>
<organism evidence="2 3">
    <name type="scientific">Amycolatopsis magusensis</name>
    <dbReference type="NCBI Taxonomy" id="882444"/>
    <lineage>
        <taxon>Bacteria</taxon>
        <taxon>Bacillati</taxon>
        <taxon>Actinomycetota</taxon>
        <taxon>Actinomycetes</taxon>
        <taxon>Pseudonocardiales</taxon>
        <taxon>Pseudonocardiaceae</taxon>
        <taxon>Amycolatopsis</taxon>
    </lineage>
</organism>
<sequence length="38" mass="4031">MTRPINSPPDSTRSGHSALEAADGADAVLHLTEWSDQP</sequence>
<feature type="compositionally biased region" description="Polar residues" evidence="1">
    <location>
        <begin position="1"/>
        <end position="15"/>
    </location>
</feature>
<accession>A0ABS4PVX2</accession>
<dbReference type="EMBL" id="JAGGMS010000001">
    <property type="protein sequence ID" value="MBP2183574.1"/>
    <property type="molecule type" value="Genomic_DNA"/>
</dbReference>
<keyword evidence="3" id="KW-1185">Reference proteome</keyword>
<dbReference type="Proteomes" id="UP000741013">
    <property type="component" value="Unassembled WGS sequence"/>
</dbReference>